<sequence length="302" mass="33786">MERRWRFSEEDAAHFPSTDWWGRFGVGSGSDLSLVDLVRLGSLDAATAAFLWMALEQRATVLVAAREHGAGKTTLLSALVELLPPETKRYYLRGWYERFDFVTTHDPGTTYLLVNEISDHLPIYLWGRGVRRVFALLAEGWRLGATVHAQGAEEVFSLLQGFPLEVPTEHLRAIDVVVTLGMGITNEGLLRRVVCVEAVRVRGAELATHVLARRETLRSSLAVYPAAFLATLTERFGLSLEEASRQLAWRQRQLARWVTQGIRGLAAFRAVLAELRARKLTEEVDGAYEESRIEGTPEANQG</sequence>
<dbReference type="PANTHER" id="PTHR30486">
    <property type="entry name" value="TWITCHING MOTILITY PROTEIN PILT"/>
    <property type="match status" value="1"/>
</dbReference>
<dbReference type="SUPFAM" id="SSF52540">
    <property type="entry name" value="P-loop containing nucleoside triphosphate hydrolases"/>
    <property type="match status" value="1"/>
</dbReference>
<organism evidence="2">
    <name type="scientific">Thermomicrobium roseum</name>
    <dbReference type="NCBI Taxonomy" id="500"/>
    <lineage>
        <taxon>Bacteria</taxon>
        <taxon>Pseudomonadati</taxon>
        <taxon>Thermomicrobiota</taxon>
        <taxon>Thermomicrobia</taxon>
        <taxon>Thermomicrobiales</taxon>
        <taxon>Thermomicrobiaceae</taxon>
        <taxon>Thermomicrobium</taxon>
    </lineage>
</organism>
<dbReference type="Gene3D" id="3.40.50.300">
    <property type="entry name" value="P-loop containing nucleotide triphosphate hydrolases"/>
    <property type="match status" value="2"/>
</dbReference>
<accession>A0A7C1K3V3</accession>
<comment type="similarity">
    <text evidence="1">Belongs to the GSP E family.</text>
</comment>
<proteinExistence type="inferred from homology"/>
<dbReference type="GO" id="GO:0016887">
    <property type="term" value="F:ATP hydrolysis activity"/>
    <property type="evidence" value="ECO:0007669"/>
    <property type="project" value="InterPro"/>
</dbReference>
<dbReference type="EMBL" id="DSJL01000011">
    <property type="protein sequence ID" value="HEF66074.1"/>
    <property type="molecule type" value="Genomic_DNA"/>
</dbReference>
<gene>
    <name evidence="2" type="ORF">ENP47_10840</name>
</gene>
<dbReference type="InterPro" id="IPR050921">
    <property type="entry name" value="T4SS_GSP_E_ATPase"/>
</dbReference>
<dbReference type="PANTHER" id="PTHR30486:SF6">
    <property type="entry name" value="TYPE IV PILUS RETRACTATION ATPASE PILT"/>
    <property type="match status" value="1"/>
</dbReference>
<name>A0A7C1K3V3_THERO</name>
<evidence type="ECO:0000313" key="2">
    <source>
        <dbReference type="EMBL" id="HEF66074.1"/>
    </source>
</evidence>
<comment type="caution">
    <text evidence="2">The sequence shown here is derived from an EMBL/GenBank/DDBJ whole genome shotgun (WGS) entry which is preliminary data.</text>
</comment>
<dbReference type="AlphaFoldDB" id="A0A7C1K3V3"/>
<evidence type="ECO:0000256" key="1">
    <source>
        <dbReference type="ARBA" id="ARBA00006611"/>
    </source>
</evidence>
<protein>
    <submittedName>
        <fullName evidence="2">Type II secretion system protein E</fullName>
    </submittedName>
</protein>
<reference evidence="2" key="1">
    <citation type="journal article" date="2020" name="mSystems">
        <title>Genome- and Community-Level Interaction Insights into Carbon Utilization and Element Cycling Functions of Hydrothermarchaeota in Hydrothermal Sediment.</title>
        <authorList>
            <person name="Zhou Z."/>
            <person name="Liu Y."/>
            <person name="Xu W."/>
            <person name="Pan J."/>
            <person name="Luo Z.H."/>
            <person name="Li M."/>
        </authorList>
    </citation>
    <scope>NUCLEOTIDE SEQUENCE [LARGE SCALE GENOMIC DNA]</scope>
    <source>
        <strain evidence="2">SpSt-222</strain>
    </source>
</reference>
<dbReference type="InterPro" id="IPR027417">
    <property type="entry name" value="P-loop_NTPase"/>
</dbReference>